<gene>
    <name evidence="7" type="ORF">CEW88_19555</name>
</gene>
<geneLocation type="plasmid" evidence="7 8">
    <name>unnamed1</name>
</geneLocation>
<dbReference type="CDD" id="cd07377">
    <property type="entry name" value="WHTH_GntR"/>
    <property type="match status" value="1"/>
</dbReference>
<dbReference type="Pfam" id="PF00155">
    <property type="entry name" value="Aminotran_1_2"/>
    <property type="match status" value="1"/>
</dbReference>
<dbReference type="GO" id="GO:0030170">
    <property type="term" value="F:pyridoxal phosphate binding"/>
    <property type="evidence" value="ECO:0007669"/>
    <property type="project" value="InterPro"/>
</dbReference>
<dbReference type="InterPro" id="IPR000524">
    <property type="entry name" value="Tscrpt_reg_HTH_GntR"/>
</dbReference>
<evidence type="ECO:0000259" key="6">
    <source>
        <dbReference type="PROSITE" id="PS50949"/>
    </source>
</evidence>
<evidence type="ECO:0000313" key="7">
    <source>
        <dbReference type="EMBL" id="AWI85965.1"/>
    </source>
</evidence>
<dbReference type="SUPFAM" id="SSF53383">
    <property type="entry name" value="PLP-dependent transferases"/>
    <property type="match status" value="1"/>
</dbReference>
<accession>A0A2U8HM06</accession>
<evidence type="ECO:0000256" key="4">
    <source>
        <dbReference type="ARBA" id="ARBA00023125"/>
    </source>
</evidence>
<dbReference type="InterPro" id="IPR015424">
    <property type="entry name" value="PyrdxlP-dep_Trfase"/>
</dbReference>
<dbReference type="InterPro" id="IPR036388">
    <property type="entry name" value="WH-like_DNA-bd_sf"/>
</dbReference>
<evidence type="ECO:0000256" key="1">
    <source>
        <dbReference type="ARBA" id="ARBA00005384"/>
    </source>
</evidence>
<name>A0A2U8HM06_9RHOB</name>
<dbReference type="InterPro" id="IPR015422">
    <property type="entry name" value="PyrdxlP-dep_Trfase_small"/>
</dbReference>
<dbReference type="PROSITE" id="PS50949">
    <property type="entry name" value="HTH_GNTR"/>
    <property type="match status" value="1"/>
</dbReference>
<evidence type="ECO:0000256" key="3">
    <source>
        <dbReference type="ARBA" id="ARBA00023015"/>
    </source>
</evidence>
<evidence type="ECO:0000256" key="5">
    <source>
        <dbReference type="ARBA" id="ARBA00023163"/>
    </source>
</evidence>
<dbReference type="EMBL" id="CP022191">
    <property type="protein sequence ID" value="AWI85965.1"/>
    <property type="molecule type" value="Genomic_DNA"/>
</dbReference>
<keyword evidence="2" id="KW-0663">Pyridoxal phosphate</keyword>
<comment type="similarity">
    <text evidence="1">In the C-terminal section; belongs to the class-I pyridoxal-phosphate-dependent aminotransferase family.</text>
</comment>
<proteinExistence type="inferred from homology"/>
<dbReference type="InterPro" id="IPR015421">
    <property type="entry name" value="PyrdxlP-dep_Trfase_major"/>
</dbReference>
<dbReference type="PANTHER" id="PTHR46577">
    <property type="entry name" value="HTH-TYPE TRANSCRIPTIONAL REGULATORY PROTEIN GABR"/>
    <property type="match status" value="1"/>
</dbReference>
<dbReference type="SUPFAM" id="SSF46785">
    <property type="entry name" value="Winged helix' DNA-binding domain"/>
    <property type="match status" value="1"/>
</dbReference>
<protein>
    <submittedName>
        <fullName evidence="7">GntR family transcriptional regulator</fullName>
    </submittedName>
</protein>
<dbReference type="KEGG" id="ypac:CEW88_19555"/>
<evidence type="ECO:0000313" key="8">
    <source>
        <dbReference type="Proteomes" id="UP000244915"/>
    </source>
</evidence>
<dbReference type="PANTHER" id="PTHR46577:SF1">
    <property type="entry name" value="HTH-TYPE TRANSCRIPTIONAL REGULATORY PROTEIN GABR"/>
    <property type="match status" value="1"/>
</dbReference>
<dbReference type="GO" id="GO:0003700">
    <property type="term" value="F:DNA-binding transcription factor activity"/>
    <property type="evidence" value="ECO:0007669"/>
    <property type="project" value="InterPro"/>
</dbReference>
<keyword evidence="5" id="KW-0804">Transcription</keyword>
<dbReference type="InterPro" id="IPR036390">
    <property type="entry name" value="WH_DNA-bd_sf"/>
</dbReference>
<dbReference type="Proteomes" id="UP000244915">
    <property type="component" value="Plasmid unnamed1"/>
</dbReference>
<sequence length="489" mass="53501">MHTIQALYAYRESKMTSWHPRILKSSRSKYLGIVEALEQDILEGRVKPGTLLPSQRAIARDLSVDLTTVTRAFAEARQRGLIRARAGRGTFALWPPDAPQVFPQSTNTYVKRKVTLDLGMNNPPVGRTHAFAATLRRDLDRLLAEDPSVLDYPTEVGRDLDMQAGVNWLKQRIDSVQRDRTLVAAGAQAALFGIFHLLCRPDDHVCVPSLVYPGTRAIIRDLNLEAVALEQDEEGILPDAFAQACWRGDRGSHPIKALYLTPDIDNPTTATLTEPRRTAIARIAQTHGVAIVEDAPYSALRPNGPRAFASRVPELTWHVATVSKVLSPALRMAYVLTPSAADAHRLAGVFRATHLNPPPISVALVRRWLSNGSAEMICRDVAQENTARQRIARAALKSGSTGAKFFSDQVGPHGWLQLPAGWNSDAFADEARRAGVIVAPDSAFAVGESRRDAVRLSFGTPRDHASLKAALDVLSTLLSQPTSEIRAVV</sequence>
<feature type="domain" description="HTH gntR-type" evidence="6">
    <location>
        <begin position="27"/>
        <end position="95"/>
    </location>
</feature>
<dbReference type="Gene3D" id="3.40.640.10">
    <property type="entry name" value="Type I PLP-dependent aspartate aminotransferase-like (Major domain)"/>
    <property type="match status" value="1"/>
</dbReference>
<dbReference type="AlphaFoldDB" id="A0A2U8HM06"/>
<dbReference type="InterPro" id="IPR004839">
    <property type="entry name" value="Aminotransferase_I/II_large"/>
</dbReference>
<dbReference type="SMART" id="SM00345">
    <property type="entry name" value="HTH_GNTR"/>
    <property type="match status" value="1"/>
</dbReference>
<dbReference type="Gene3D" id="3.90.1150.10">
    <property type="entry name" value="Aspartate Aminotransferase, domain 1"/>
    <property type="match status" value="1"/>
</dbReference>
<dbReference type="Pfam" id="PF00392">
    <property type="entry name" value="GntR"/>
    <property type="match status" value="1"/>
</dbReference>
<dbReference type="InterPro" id="IPR051446">
    <property type="entry name" value="HTH_trans_reg/aminotransferase"/>
</dbReference>
<dbReference type="CDD" id="cd00609">
    <property type="entry name" value="AAT_like"/>
    <property type="match status" value="1"/>
</dbReference>
<evidence type="ECO:0000256" key="2">
    <source>
        <dbReference type="ARBA" id="ARBA00022898"/>
    </source>
</evidence>
<dbReference type="Gene3D" id="1.10.10.10">
    <property type="entry name" value="Winged helix-like DNA-binding domain superfamily/Winged helix DNA-binding domain"/>
    <property type="match status" value="1"/>
</dbReference>
<keyword evidence="3" id="KW-0805">Transcription regulation</keyword>
<organism evidence="7 8">
    <name type="scientific">Alloyangia pacifica</name>
    <dbReference type="NCBI Taxonomy" id="311180"/>
    <lineage>
        <taxon>Bacteria</taxon>
        <taxon>Pseudomonadati</taxon>
        <taxon>Pseudomonadota</taxon>
        <taxon>Alphaproteobacteria</taxon>
        <taxon>Rhodobacterales</taxon>
        <taxon>Roseobacteraceae</taxon>
        <taxon>Alloyangia</taxon>
    </lineage>
</organism>
<keyword evidence="4" id="KW-0238">DNA-binding</keyword>
<keyword evidence="7" id="KW-0614">Plasmid</keyword>
<reference evidence="7 8" key="1">
    <citation type="submission" date="2017-06" db="EMBL/GenBank/DDBJ databases">
        <title>Yangia sp. YSBP01 complete genome sequence.</title>
        <authorList>
            <person name="Woo J.-H."/>
            <person name="Kim H.-S."/>
        </authorList>
    </citation>
    <scope>NUCLEOTIDE SEQUENCE [LARGE SCALE GENOMIC DNA]</scope>
    <source>
        <strain evidence="7 8">YSBP01</strain>
        <plasmid evidence="7 8">unnamed1</plasmid>
    </source>
</reference>
<dbReference type="GO" id="GO:0003677">
    <property type="term" value="F:DNA binding"/>
    <property type="evidence" value="ECO:0007669"/>
    <property type="project" value="UniProtKB-KW"/>
</dbReference>